<organism evidence="1 2">
    <name type="scientific">Panicum virgatum</name>
    <name type="common">Blackwell switchgrass</name>
    <dbReference type="NCBI Taxonomy" id="38727"/>
    <lineage>
        <taxon>Eukaryota</taxon>
        <taxon>Viridiplantae</taxon>
        <taxon>Streptophyta</taxon>
        <taxon>Embryophyta</taxon>
        <taxon>Tracheophyta</taxon>
        <taxon>Spermatophyta</taxon>
        <taxon>Magnoliopsida</taxon>
        <taxon>Liliopsida</taxon>
        <taxon>Poales</taxon>
        <taxon>Poaceae</taxon>
        <taxon>PACMAD clade</taxon>
        <taxon>Panicoideae</taxon>
        <taxon>Panicodae</taxon>
        <taxon>Paniceae</taxon>
        <taxon>Panicinae</taxon>
        <taxon>Panicum</taxon>
        <taxon>Panicum sect. Hiantes</taxon>
    </lineage>
</organism>
<proteinExistence type="predicted"/>
<gene>
    <name evidence="1" type="ORF">PVAP13_6NG318050</name>
</gene>
<dbReference type="Proteomes" id="UP000823388">
    <property type="component" value="Chromosome 6N"/>
</dbReference>
<sequence length="86" mass="9899">MWAQGDGNGGHCSVCILSFCSCKRELLLLAYCRTQVVCRNARQERRLRLQALVGSWPDREGPVRPAQPASCLFSRHEIFRFKVYVR</sequence>
<accession>A0A8T0R4I4</accession>
<dbReference type="AlphaFoldDB" id="A0A8T0R4I4"/>
<keyword evidence="2" id="KW-1185">Reference proteome</keyword>
<evidence type="ECO:0000313" key="1">
    <source>
        <dbReference type="EMBL" id="KAG2580120.1"/>
    </source>
</evidence>
<reference evidence="1" key="1">
    <citation type="submission" date="2020-05" db="EMBL/GenBank/DDBJ databases">
        <title>WGS assembly of Panicum virgatum.</title>
        <authorList>
            <person name="Lovell J.T."/>
            <person name="Jenkins J."/>
            <person name="Shu S."/>
            <person name="Juenger T.E."/>
            <person name="Schmutz J."/>
        </authorList>
    </citation>
    <scope>NUCLEOTIDE SEQUENCE</scope>
    <source>
        <strain evidence="1">AP13</strain>
    </source>
</reference>
<protein>
    <submittedName>
        <fullName evidence="1">Uncharacterized protein</fullName>
    </submittedName>
</protein>
<evidence type="ECO:0000313" key="2">
    <source>
        <dbReference type="Proteomes" id="UP000823388"/>
    </source>
</evidence>
<name>A0A8T0R4I4_PANVG</name>
<comment type="caution">
    <text evidence="1">The sequence shown here is derived from an EMBL/GenBank/DDBJ whole genome shotgun (WGS) entry which is preliminary data.</text>
</comment>
<dbReference type="EMBL" id="CM029048">
    <property type="protein sequence ID" value="KAG2580120.1"/>
    <property type="molecule type" value="Genomic_DNA"/>
</dbReference>